<keyword evidence="3" id="KW-1185">Reference proteome</keyword>
<protein>
    <submittedName>
        <fullName evidence="2">Uncharacterized protein</fullName>
    </submittedName>
</protein>
<gene>
    <name evidence="2" type="ORF">P691DRAFT_808396</name>
</gene>
<feature type="region of interest" description="Disordered" evidence="1">
    <location>
        <begin position="1"/>
        <end position="61"/>
    </location>
</feature>
<feature type="region of interest" description="Disordered" evidence="1">
    <location>
        <begin position="75"/>
        <end position="106"/>
    </location>
</feature>
<feature type="compositionally biased region" description="Polar residues" evidence="1">
    <location>
        <begin position="84"/>
        <end position="93"/>
    </location>
</feature>
<reference evidence="2" key="1">
    <citation type="submission" date="2020-11" db="EMBL/GenBank/DDBJ databases">
        <authorList>
            <consortium name="DOE Joint Genome Institute"/>
            <person name="Ahrendt S."/>
            <person name="Riley R."/>
            <person name="Andreopoulos W."/>
            <person name="Labutti K."/>
            <person name="Pangilinan J."/>
            <person name="Ruiz-Duenas F.J."/>
            <person name="Barrasa J.M."/>
            <person name="Sanchez-Garcia M."/>
            <person name="Camarero S."/>
            <person name="Miyauchi S."/>
            <person name="Serrano A."/>
            <person name="Linde D."/>
            <person name="Babiker R."/>
            <person name="Drula E."/>
            <person name="Ayuso-Fernandez I."/>
            <person name="Pacheco R."/>
            <person name="Padilla G."/>
            <person name="Ferreira P."/>
            <person name="Barriuso J."/>
            <person name="Kellner H."/>
            <person name="Castanera R."/>
            <person name="Alfaro M."/>
            <person name="Ramirez L."/>
            <person name="Pisabarro A.G."/>
            <person name="Kuo A."/>
            <person name="Tritt A."/>
            <person name="Lipzen A."/>
            <person name="He G."/>
            <person name="Yan M."/>
            <person name="Ng V."/>
            <person name="Cullen D."/>
            <person name="Martin F."/>
            <person name="Rosso M.-N."/>
            <person name="Henrissat B."/>
            <person name="Hibbett D."/>
            <person name="Martinez A.T."/>
            <person name="Grigoriev I.V."/>
        </authorList>
    </citation>
    <scope>NUCLEOTIDE SEQUENCE</scope>
    <source>
        <strain evidence="2">MF-IS2</strain>
    </source>
</reference>
<name>A0A9P5XK50_9AGAR</name>
<sequence length="209" mass="23238">MGNSASRAARKLPKRAEPPAWAGKGTPRPGQAPAGLSREQIGDKLASEHRTEAIEEDARDPDFLANLQRLGPVTVDHHMKPIRTETTASSTSELFKARREDAEEREKHREYVAKYRPAPKGEDRFFADQLSVMLDARKGIENLDMAGRISKDHEIDVNKLESVARFITTPSIMKGAARKFVDKDGNDRTIAKAVWVDAPYDKSASTSSR</sequence>
<proteinExistence type="predicted"/>
<dbReference type="Proteomes" id="UP000807342">
    <property type="component" value="Unassembled WGS sequence"/>
</dbReference>
<comment type="caution">
    <text evidence="2">The sequence shown here is derived from an EMBL/GenBank/DDBJ whole genome shotgun (WGS) entry which is preliminary data.</text>
</comment>
<evidence type="ECO:0000313" key="2">
    <source>
        <dbReference type="EMBL" id="KAF9451211.1"/>
    </source>
</evidence>
<evidence type="ECO:0000256" key="1">
    <source>
        <dbReference type="SAM" id="MobiDB-lite"/>
    </source>
</evidence>
<evidence type="ECO:0000313" key="3">
    <source>
        <dbReference type="Proteomes" id="UP000807342"/>
    </source>
</evidence>
<dbReference type="OrthoDB" id="4085451at2759"/>
<organism evidence="2 3">
    <name type="scientific">Macrolepiota fuliginosa MF-IS2</name>
    <dbReference type="NCBI Taxonomy" id="1400762"/>
    <lineage>
        <taxon>Eukaryota</taxon>
        <taxon>Fungi</taxon>
        <taxon>Dikarya</taxon>
        <taxon>Basidiomycota</taxon>
        <taxon>Agaricomycotina</taxon>
        <taxon>Agaricomycetes</taxon>
        <taxon>Agaricomycetidae</taxon>
        <taxon>Agaricales</taxon>
        <taxon>Agaricineae</taxon>
        <taxon>Agaricaceae</taxon>
        <taxon>Macrolepiota</taxon>
    </lineage>
</organism>
<dbReference type="AlphaFoldDB" id="A0A9P5XK50"/>
<feature type="compositionally biased region" description="Basic and acidic residues" evidence="1">
    <location>
        <begin position="95"/>
        <end position="106"/>
    </location>
</feature>
<feature type="compositionally biased region" description="Basic and acidic residues" evidence="1">
    <location>
        <begin position="40"/>
        <end position="53"/>
    </location>
</feature>
<dbReference type="EMBL" id="MU151089">
    <property type="protein sequence ID" value="KAF9451211.1"/>
    <property type="molecule type" value="Genomic_DNA"/>
</dbReference>
<accession>A0A9P5XK50</accession>